<evidence type="ECO:0000313" key="6">
    <source>
        <dbReference type="Proteomes" id="UP000001307"/>
    </source>
</evidence>
<dbReference type="EMBL" id="FN653017">
    <property type="protein sequence ID" value="CBY21445.1"/>
    <property type="molecule type" value="Genomic_DNA"/>
</dbReference>
<dbReference type="InterPro" id="IPR012677">
    <property type="entry name" value="Nucleotide-bd_a/b_plait_sf"/>
</dbReference>
<dbReference type="InterPro" id="IPR035979">
    <property type="entry name" value="RBD_domain_sf"/>
</dbReference>
<dbReference type="PANTHER" id="PTHR47640:SF5">
    <property type="entry name" value="RRM DOMAIN-CONTAINING PROTEIN"/>
    <property type="match status" value="1"/>
</dbReference>
<sequence>MSNVVPFQPAQYHQQQQYHQPQQQHQPIQQNQVRLSEQAKDDEIFKRTLYVGNLHKNATENVLKALFAVIGNVVDIKMINDAALSTSHYCFITYETHVGAQRALAAMNGRDVYKMPLKVNWATRPDGIKKDTSKDHHIFVGDLAQELTTLDLQNEFEKFGKISEARVVRDAQTNRSKGYGFVAFLKKESAEMAITEMNNKSICGREVRTNWATSRKLPPPTVIDPHKVAQASSFSNTTVYVGGITKDVHTQQVLQASFSRFGVVEEVRTFETFGFVKMQTHQAATNAICEMNGASISGCTVKCRWGKDDHKSSNDGNHQYGHNYKEANGSQNSSNTTPQRFVPAAQMSRFRAQNPPATYASYMPNGHPATVGQHHAHAVQYHQHYSGAYSAGPTPRGYSIPPHNMAMHAVHQQQQLAYHPHPHQGIPHTAASPVNMGYYQPIYAHAHPQAQVIQNSNGHREGKRNGGAPSE</sequence>
<dbReference type="InterPro" id="IPR050825">
    <property type="entry name" value="RBM42_RBP45_47-like"/>
</dbReference>
<name>E4WWE1_OIKDI</name>
<dbReference type="Proteomes" id="UP000001307">
    <property type="component" value="Unassembled WGS sequence"/>
</dbReference>
<dbReference type="AlphaFoldDB" id="E4WWE1"/>
<dbReference type="CDD" id="cd12353">
    <property type="entry name" value="RRM2_TIA1_like"/>
    <property type="match status" value="1"/>
</dbReference>
<gene>
    <name evidence="5" type="ORF">GSOID_T00009212001</name>
</gene>
<dbReference type="InParanoid" id="E4WWE1"/>
<protein>
    <recommendedName>
        <fullName evidence="4">RRM domain-containing protein</fullName>
    </recommendedName>
</protein>
<organism evidence="5">
    <name type="scientific">Oikopleura dioica</name>
    <name type="common">Tunicate</name>
    <dbReference type="NCBI Taxonomy" id="34765"/>
    <lineage>
        <taxon>Eukaryota</taxon>
        <taxon>Metazoa</taxon>
        <taxon>Chordata</taxon>
        <taxon>Tunicata</taxon>
        <taxon>Appendicularia</taxon>
        <taxon>Copelata</taxon>
        <taxon>Oikopleuridae</taxon>
        <taxon>Oikopleura</taxon>
    </lineage>
</organism>
<feature type="domain" description="RRM" evidence="4">
    <location>
        <begin position="237"/>
        <end position="308"/>
    </location>
</feature>
<dbReference type="Pfam" id="PF00076">
    <property type="entry name" value="RRM_1"/>
    <property type="match status" value="3"/>
</dbReference>
<evidence type="ECO:0000256" key="3">
    <source>
        <dbReference type="SAM" id="MobiDB-lite"/>
    </source>
</evidence>
<dbReference type="SMART" id="SM00360">
    <property type="entry name" value="RRM"/>
    <property type="match status" value="3"/>
</dbReference>
<feature type="compositionally biased region" description="Polar residues" evidence="3">
    <location>
        <begin position="328"/>
        <end position="338"/>
    </location>
</feature>
<proteinExistence type="predicted"/>
<dbReference type="OrthoDB" id="439808at2759"/>
<evidence type="ECO:0000256" key="1">
    <source>
        <dbReference type="ARBA" id="ARBA00022884"/>
    </source>
</evidence>
<evidence type="ECO:0000259" key="4">
    <source>
        <dbReference type="PROSITE" id="PS50102"/>
    </source>
</evidence>
<evidence type="ECO:0000313" key="5">
    <source>
        <dbReference type="EMBL" id="CBY21445.1"/>
    </source>
</evidence>
<keyword evidence="6" id="KW-1185">Reference proteome</keyword>
<feature type="domain" description="RRM" evidence="4">
    <location>
        <begin position="47"/>
        <end position="124"/>
    </location>
</feature>
<keyword evidence="1 2" id="KW-0694">RNA-binding</keyword>
<dbReference type="Gene3D" id="3.30.70.330">
    <property type="match status" value="3"/>
</dbReference>
<feature type="region of interest" description="Disordered" evidence="3">
    <location>
        <begin position="310"/>
        <end position="338"/>
    </location>
</feature>
<dbReference type="FunCoup" id="E4WWE1">
    <property type="interactions" value="469"/>
</dbReference>
<evidence type="ECO:0000256" key="2">
    <source>
        <dbReference type="PROSITE-ProRule" id="PRU00176"/>
    </source>
</evidence>
<feature type="domain" description="RRM" evidence="4">
    <location>
        <begin position="136"/>
        <end position="214"/>
    </location>
</feature>
<dbReference type="SUPFAM" id="SSF54928">
    <property type="entry name" value="RNA-binding domain, RBD"/>
    <property type="match status" value="3"/>
</dbReference>
<dbReference type="PANTHER" id="PTHR47640">
    <property type="entry name" value="TRNA SELENOCYSTEINE 1-ASSOCIATED PROTEIN 1-RELATED-RELATED"/>
    <property type="match status" value="1"/>
</dbReference>
<dbReference type="InterPro" id="IPR000504">
    <property type="entry name" value="RRM_dom"/>
</dbReference>
<dbReference type="PROSITE" id="PS50102">
    <property type="entry name" value="RRM"/>
    <property type="match status" value="3"/>
</dbReference>
<reference evidence="5" key="1">
    <citation type="journal article" date="2010" name="Science">
        <title>Plasticity of animal genome architecture unmasked by rapid evolution of a pelagic tunicate.</title>
        <authorList>
            <person name="Denoeud F."/>
            <person name="Henriet S."/>
            <person name="Mungpakdee S."/>
            <person name="Aury J.M."/>
            <person name="Da Silva C."/>
            <person name="Brinkmann H."/>
            <person name="Mikhaleva J."/>
            <person name="Olsen L.C."/>
            <person name="Jubin C."/>
            <person name="Canestro C."/>
            <person name="Bouquet J.M."/>
            <person name="Danks G."/>
            <person name="Poulain J."/>
            <person name="Campsteijn C."/>
            <person name="Adamski M."/>
            <person name="Cross I."/>
            <person name="Yadetie F."/>
            <person name="Muffato M."/>
            <person name="Louis A."/>
            <person name="Butcher S."/>
            <person name="Tsagkogeorga G."/>
            <person name="Konrad A."/>
            <person name="Singh S."/>
            <person name="Jensen M.F."/>
            <person name="Cong E.H."/>
            <person name="Eikeseth-Otteraa H."/>
            <person name="Noel B."/>
            <person name="Anthouard V."/>
            <person name="Porcel B.M."/>
            <person name="Kachouri-Lafond R."/>
            <person name="Nishino A."/>
            <person name="Ugolini M."/>
            <person name="Chourrout P."/>
            <person name="Nishida H."/>
            <person name="Aasland R."/>
            <person name="Huzurbazar S."/>
            <person name="Westhof E."/>
            <person name="Delsuc F."/>
            <person name="Lehrach H."/>
            <person name="Reinhardt R."/>
            <person name="Weissenbach J."/>
            <person name="Roy S.W."/>
            <person name="Artiguenave F."/>
            <person name="Postlethwait J.H."/>
            <person name="Manak J.R."/>
            <person name="Thompson E.M."/>
            <person name="Jaillon O."/>
            <person name="Du Pasquier L."/>
            <person name="Boudinot P."/>
            <person name="Liberles D.A."/>
            <person name="Volff J.N."/>
            <person name="Philippe H."/>
            <person name="Lenhard B."/>
            <person name="Roest Crollius H."/>
            <person name="Wincker P."/>
            <person name="Chourrout D."/>
        </authorList>
    </citation>
    <scope>NUCLEOTIDE SEQUENCE [LARGE SCALE GENOMIC DNA]</scope>
</reference>
<accession>E4WWE1</accession>
<dbReference type="GO" id="GO:0003729">
    <property type="term" value="F:mRNA binding"/>
    <property type="evidence" value="ECO:0007669"/>
    <property type="project" value="InterPro"/>
</dbReference>